<evidence type="ECO:0000256" key="3">
    <source>
        <dbReference type="ARBA" id="ARBA00022553"/>
    </source>
</evidence>
<dbReference type="Gene3D" id="2.130.10.10">
    <property type="entry name" value="YVTN repeat-like/Quinoprotein amine dehydrogenase"/>
    <property type="match status" value="2"/>
</dbReference>
<keyword evidence="4" id="KW-0732">Signal</keyword>
<dbReference type="InterPro" id="IPR036890">
    <property type="entry name" value="HATPase_C_sf"/>
</dbReference>
<dbReference type="PANTHER" id="PTHR43547">
    <property type="entry name" value="TWO-COMPONENT HISTIDINE KINASE"/>
    <property type="match status" value="1"/>
</dbReference>
<keyword evidence="3" id="KW-0597">Phosphoprotein</keyword>
<dbReference type="InterPro" id="IPR011110">
    <property type="entry name" value="Reg_prop"/>
</dbReference>
<dbReference type="InterPro" id="IPR005467">
    <property type="entry name" value="His_kinase_dom"/>
</dbReference>
<feature type="signal peptide" evidence="4">
    <location>
        <begin position="1"/>
        <end position="24"/>
    </location>
</feature>
<dbReference type="InterPro" id="IPR003661">
    <property type="entry name" value="HisK_dim/P_dom"/>
</dbReference>
<evidence type="ECO:0000259" key="5">
    <source>
        <dbReference type="PROSITE" id="PS50109"/>
    </source>
</evidence>
<dbReference type="InterPro" id="IPR029016">
    <property type="entry name" value="GAF-like_dom_sf"/>
</dbReference>
<name>A0ABV6ICS0_9BURK</name>
<dbReference type="EC" id="2.7.13.3" evidence="2"/>
<dbReference type="InterPro" id="IPR011123">
    <property type="entry name" value="Y_Y_Y"/>
</dbReference>
<comment type="caution">
    <text evidence="6">The sequence shown here is derived from an EMBL/GenBank/DDBJ whole genome shotgun (WGS) entry which is preliminary data.</text>
</comment>
<reference evidence="6 7" key="1">
    <citation type="submission" date="2024-09" db="EMBL/GenBank/DDBJ databases">
        <authorList>
            <person name="Sun Q."/>
            <person name="Mori K."/>
        </authorList>
    </citation>
    <scope>NUCLEOTIDE SEQUENCE [LARGE SCALE GENOMIC DNA]</scope>
    <source>
        <strain evidence="6 7">CCM 8677</strain>
    </source>
</reference>
<gene>
    <name evidence="6" type="ORF">ACFFJH_03530</name>
</gene>
<comment type="catalytic activity">
    <reaction evidence="1">
        <text>ATP + protein L-histidine = ADP + protein N-phospho-L-histidine.</text>
        <dbReference type="EC" id="2.7.13.3"/>
    </reaction>
</comment>
<accession>A0ABV6ICS0</accession>
<organism evidence="6 7">
    <name type="scientific">Undibacterium danionis</name>
    <dbReference type="NCBI Taxonomy" id="1812100"/>
    <lineage>
        <taxon>Bacteria</taxon>
        <taxon>Pseudomonadati</taxon>
        <taxon>Pseudomonadota</taxon>
        <taxon>Betaproteobacteria</taxon>
        <taxon>Burkholderiales</taxon>
        <taxon>Oxalobacteraceae</taxon>
        <taxon>Undibacterium</taxon>
    </lineage>
</organism>
<keyword evidence="7" id="KW-1185">Reference proteome</keyword>
<dbReference type="InterPro" id="IPR015943">
    <property type="entry name" value="WD40/YVTN_repeat-like_dom_sf"/>
</dbReference>
<dbReference type="RefSeq" id="WP_390210094.1">
    <property type="nucleotide sequence ID" value="NZ_JBHLXJ010000003.1"/>
</dbReference>
<dbReference type="InterPro" id="IPR003018">
    <property type="entry name" value="GAF"/>
</dbReference>
<dbReference type="InterPro" id="IPR036097">
    <property type="entry name" value="HisK_dim/P_sf"/>
</dbReference>
<dbReference type="InterPro" id="IPR013783">
    <property type="entry name" value="Ig-like_fold"/>
</dbReference>
<dbReference type="Pfam" id="PF02518">
    <property type="entry name" value="HATPase_c"/>
    <property type="match status" value="1"/>
</dbReference>
<evidence type="ECO:0000256" key="1">
    <source>
        <dbReference type="ARBA" id="ARBA00000085"/>
    </source>
</evidence>
<dbReference type="EMBL" id="JBHLXJ010000003">
    <property type="protein sequence ID" value="MFC0348866.1"/>
    <property type="molecule type" value="Genomic_DNA"/>
</dbReference>
<dbReference type="SUPFAM" id="SSF47384">
    <property type="entry name" value="Homodimeric domain of signal transducing histidine kinase"/>
    <property type="match status" value="1"/>
</dbReference>
<dbReference type="SMART" id="SM00387">
    <property type="entry name" value="HATPase_c"/>
    <property type="match status" value="1"/>
</dbReference>
<evidence type="ECO:0000313" key="6">
    <source>
        <dbReference type="EMBL" id="MFC0348866.1"/>
    </source>
</evidence>
<dbReference type="Pfam" id="PF07495">
    <property type="entry name" value="Y_Y_Y"/>
    <property type="match status" value="1"/>
</dbReference>
<evidence type="ECO:0000256" key="4">
    <source>
        <dbReference type="SAM" id="SignalP"/>
    </source>
</evidence>
<dbReference type="Proteomes" id="UP001589844">
    <property type="component" value="Unassembled WGS sequence"/>
</dbReference>
<feature type="chain" id="PRO_5045730078" description="histidine kinase" evidence="4">
    <location>
        <begin position="25"/>
        <end position="1377"/>
    </location>
</feature>
<dbReference type="InterPro" id="IPR003594">
    <property type="entry name" value="HATPase_dom"/>
</dbReference>
<dbReference type="Pfam" id="PF13185">
    <property type="entry name" value="GAF_2"/>
    <property type="match status" value="1"/>
</dbReference>
<feature type="domain" description="Histidine kinase" evidence="5">
    <location>
        <begin position="1271"/>
        <end position="1377"/>
    </location>
</feature>
<protein>
    <recommendedName>
        <fullName evidence="2">histidine kinase</fullName>
        <ecNumber evidence="2">2.7.13.3</ecNumber>
    </recommendedName>
</protein>
<dbReference type="PROSITE" id="PS50109">
    <property type="entry name" value="HIS_KIN"/>
    <property type="match status" value="1"/>
</dbReference>
<dbReference type="Gene3D" id="3.30.565.10">
    <property type="entry name" value="Histidine kinase-like ATPase, C-terminal domain"/>
    <property type="match status" value="1"/>
</dbReference>
<sequence>MPILTAFTAFISTLLIGWSQSAVATDASATAGPTVMSTVTVATSSQLRQPSGEIGRSSGNLPNPLLSNRDFSYTQYYFERIGNEDSLPMNIVTALAQDASGLIWIGTQGGLVRYDGYRFEKFVHNPRNPDSISGDYIKSLWAAPDGKVWIGGLSSGISIFDPHTGKFAPLRYGADGAQSIDLGAIQSIQGDRRGGVWIVGSDQGLLYLSPDRKQATSYRHRADDPQSLLDDKVRSIYLDQQETLWIGTTNGVQKLKKGRTQFELIATDIKHNDSLIGHEIRSIFQAQDGKIWLGFAKNGAAWIDPATSQLHRVKLDNLGLNSLGDNVIDIITQVRPEEIWLSRYGYGIYILDASSGELVHRIRNDAAVPGSLAFDQIGAMLFDRSGMLWVGSWGGGLQRYSKHQEAVRMLRHSPNRSTGLSHANVRSLLETRDGKILIGSDGNGIDIFDRKLGLIGGYRSDNEHPDKTIASAVLALSQTADQSIWAGTRQSGLQKLSLGKKDWQTYSMEHGLPSNQIRSLFTSKHDALWVGTTQGAALWNVEQKKFIRFTEFSGAAMNSYVTSFAEDQQGRIWIGSESGLWLHLPGSQHLQQILHDPMSPDSLSSNEVNGLLVDHQGQLWVDTAQGFDRLQSWDGKLAKFEHISDQLGHPGLYFGANLLEDKLGRIWTQWFVYHPKTKQLHDLSKSNGVDIGTAWVGSYLRTRDGLFLYGGTQGVALIQPELFHSWSYQPPVIATGLKINGIDQPMNLLQIELQLQPEQRHFEIEVAALDYLSPQKNRYAYRLLGYQNEWIETDASHRNISYGNLWPGSYTLQVKGSNRQGDWSPLELSVPIKVFPAFWQTSWFITLCTLLIGSLIYTLYRWRLARVKEEKRNLQKLVSARTEDILQLAEAGQGLTASLDTEQTFAKIRQQVSARLDAHVFGIAFCENSDQPDALIELDYLVEDGIRQPPIRYTLHESHTPAVWCVNQKRELITANREELLQFIGSIPPLKYGQPMESIIYLPLFVEGKVIGCMTVQSPRQQAYSQDQLEFLRALASYVAIAVANSQSHRHLLDAQRQLAQQEKMASLGQLVANVAHEINTPIGAIKSSGNNISTALDVAMHELADLMATLDQQARALFLDLIAQVKTPQHLFNTREERQLIANTTETLNQLGLSDTRRTAKVLVQLRAQQRIPEFLPLLQHQEANRILQAASAIAAIVHSAENIQVAVDRVAKIVFAFKSFSRIGNHNEKILANLRDGMDTVLTLYQNKINQGTELICQFDDIPELRCWPDELVQVWVNLIHNALQAMNYQGRLTIRIQKIDNNAVVSVSDTGEGIPEAIRSKIFDVFFTTKPVGEGSGLGLDIVRKIINKHRGTISFESEIGKGTTFIVSLPYEA</sequence>
<dbReference type="Pfam" id="PF07494">
    <property type="entry name" value="Reg_prop"/>
    <property type="match status" value="3"/>
</dbReference>
<dbReference type="SUPFAM" id="SSF55874">
    <property type="entry name" value="ATPase domain of HSP90 chaperone/DNA topoisomerase II/histidine kinase"/>
    <property type="match status" value="1"/>
</dbReference>
<dbReference type="Gene3D" id="1.10.287.130">
    <property type="match status" value="1"/>
</dbReference>
<dbReference type="Gene3D" id="2.60.40.10">
    <property type="entry name" value="Immunoglobulins"/>
    <property type="match status" value="1"/>
</dbReference>
<dbReference type="Gene3D" id="3.30.450.40">
    <property type="match status" value="1"/>
</dbReference>
<dbReference type="SMART" id="SM00065">
    <property type="entry name" value="GAF"/>
    <property type="match status" value="1"/>
</dbReference>
<evidence type="ECO:0000313" key="7">
    <source>
        <dbReference type="Proteomes" id="UP001589844"/>
    </source>
</evidence>
<dbReference type="PANTHER" id="PTHR43547:SF2">
    <property type="entry name" value="HYBRID SIGNAL TRANSDUCTION HISTIDINE KINASE C"/>
    <property type="match status" value="1"/>
</dbReference>
<proteinExistence type="predicted"/>
<dbReference type="SUPFAM" id="SSF63829">
    <property type="entry name" value="Calcium-dependent phosphotriesterase"/>
    <property type="match status" value="2"/>
</dbReference>
<dbReference type="SUPFAM" id="SSF55781">
    <property type="entry name" value="GAF domain-like"/>
    <property type="match status" value="1"/>
</dbReference>
<dbReference type="PRINTS" id="PR00344">
    <property type="entry name" value="BCTRLSENSOR"/>
</dbReference>
<dbReference type="CDD" id="cd00082">
    <property type="entry name" value="HisKA"/>
    <property type="match status" value="1"/>
</dbReference>
<evidence type="ECO:0000256" key="2">
    <source>
        <dbReference type="ARBA" id="ARBA00012438"/>
    </source>
</evidence>
<dbReference type="InterPro" id="IPR004358">
    <property type="entry name" value="Sig_transdc_His_kin-like_C"/>
</dbReference>